<keyword evidence="3" id="KW-1185">Reference proteome</keyword>
<keyword evidence="1" id="KW-1133">Transmembrane helix</keyword>
<feature type="transmembrane region" description="Helical" evidence="1">
    <location>
        <begin position="163"/>
        <end position="188"/>
    </location>
</feature>
<name>A0ABU6C9B6_9ACTN</name>
<protein>
    <recommendedName>
        <fullName evidence="4">PH domain-containing protein</fullName>
    </recommendedName>
</protein>
<reference evidence="2 3" key="1">
    <citation type="submission" date="2022-10" db="EMBL/GenBank/DDBJ databases">
        <authorList>
            <person name="Xie J."/>
            <person name="Shen N."/>
        </authorList>
    </citation>
    <scope>NUCLEOTIDE SEQUENCE [LARGE SCALE GENOMIC DNA]</scope>
    <source>
        <strain evidence="2 3">DSM 41681</strain>
    </source>
</reference>
<keyword evidence="1" id="KW-0472">Membrane</keyword>
<feature type="transmembrane region" description="Helical" evidence="1">
    <location>
        <begin position="33"/>
        <end position="55"/>
    </location>
</feature>
<evidence type="ECO:0000313" key="3">
    <source>
        <dbReference type="Proteomes" id="UP001352223"/>
    </source>
</evidence>
<evidence type="ECO:0008006" key="4">
    <source>
        <dbReference type="Google" id="ProtNLM"/>
    </source>
</evidence>
<sequence>MTRARWATAGLGALAAGLVVVPGLVAGPGDEPPLVAAVCGVLGAILGWLVPYLCVKIGAPEQADWDTLRCRTVTGVRTLDVASVRRVTGWREVRNSGLVVTVLAVTDSAGTRIGFSAEDDAMRRVLRAVAAQVTRPAPGTPPVRASRLALSALEVRPLPWGGLFLRTVLSVVRATAYILVGIAVPIVLTLS</sequence>
<dbReference type="Proteomes" id="UP001352223">
    <property type="component" value="Unassembled WGS sequence"/>
</dbReference>
<evidence type="ECO:0000256" key="1">
    <source>
        <dbReference type="SAM" id="Phobius"/>
    </source>
</evidence>
<organism evidence="2 3">
    <name type="scientific">Streptomyces kunmingensis</name>
    <dbReference type="NCBI Taxonomy" id="68225"/>
    <lineage>
        <taxon>Bacteria</taxon>
        <taxon>Bacillati</taxon>
        <taxon>Actinomycetota</taxon>
        <taxon>Actinomycetes</taxon>
        <taxon>Kitasatosporales</taxon>
        <taxon>Streptomycetaceae</taxon>
        <taxon>Streptomyces</taxon>
    </lineage>
</organism>
<gene>
    <name evidence="2" type="ORF">OKJ48_10935</name>
</gene>
<dbReference type="EMBL" id="JAOZYB010000063">
    <property type="protein sequence ID" value="MEB3960752.1"/>
    <property type="molecule type" value="Genomic_DNA"/>
</dbReference>
<dbReference type="RefSeq" id="WP_324767903.1">
    <property type="nucleotide sequence ID" value="NZ_BAAATS010000001.1"/>
</dbReference>
<keyword evidence="1" id="KW-0812">Transmembrane</keyword>
<accession>A0ABU6C9B6</accession>
<comment type="caution">
    <text evidence="2">The sequence shown here is derived from an EMBL/GenBank/DDBJ whole genome shotgun (WGS) entry which is preliminary data.</text>
</comment>
<proteinExistence type="predicted"/>
<evidence type="ECO:0000313" key="2">
    <source>
        <dbReference type="EMBL" id="MEB3960752.1"/>
    </source>
</evidence>